<evidence type="ECO:0000313" key="7">
    <source>
        <dbReference type="Proteomes" id="UP000236752"/>
    </source>
</evidence>
<accession>A0A1H5T1H6</accession>
<comment type="similarity">
    <text evidence="1">Belongs to the LysR transcriptional regulatory family.</text>
</comment>
<dbReference type="Proteomes" id="UP000236752">
    <property type="component" value="Unassembled WGS sequence"/>
</dbReference>
<dbReference type="Pfam" id="PF00126">
    <property type="entry name" value="HTH_1"/>
    <property type="match status" value="1"/>
</dbReference>
<evidence type="ECO:0000256" key="2">
    <source>
        <dbReference type="ARBA" id="ARBA00023015"/>
    </source>
</evidence>
<organism evidence="6 7">
    <name type="scientific">Thalassococcus halodurans</name>
    <dbReference type="NCBI Taxonomy" id="373675"/>
    <lineage>
        <taxon>Bacteria</taxon>
        <taxon>Pseudomonadati</taxon>
        <taxon>Pseudomonadota</taxon>
        <taxon>Alphaproteobacteria</taxon>
        <taxon>Rhodobacterales</taxon>
        <taxon>Roseobacteraceae</taxon>
        <taxon>Thalassococcus</taxon>
    </lineage>
</organism>
<dbReference type="GO" id="GO:0032993">
    <property type="term" value="C:protein-DNA complex"/>
    <property type="evidence" value="ECO:0007669"/>
    <property type="project" value="TreeGrafter"/>
</dbReference>
<evidence type="ECO:0000313" key="6">
    <source>
        <dbReference type="EMBL" id="SEF56018.1"/>
    </source>
</evidence>
<dbReference type="OrthoDB" id="9815174at2"/>
<evidence type="ECO:0000256" key="1">
    <source>
        <dbReference type="ARBA" id="ARBA00009437"/>
    </source>
</evidence>
<name>A0A1H5T1H6_9RHOB</name>
<dbReference type="Pfam" id="PF03466">
    <property type="entry name" value="LysR_substrate"/>
    <property type="match status" value="1"/>
</dbReference>
<evidence type="ECO:0000259" key="5">
    <source>
        <dbReference type="PROSITE" id="PS50931"/>
    </source>
</evidence>
<dbReference type="GO" id="GO:0003677">
    <property type="term" value="F:DNA binding"/>
    <property type="evidence" value="ECO:0007669"/>
    <property type="project" value="UniProtKB-KW"/>
</dbReference>
<evidence type="ECO:0000256" key="3">
    <source>
        <dbReference type="ARBA" id="ARBA00023125"/>
    </source>
</evidence>
<evidence type="ECO:0000256" key="4">
    <source>
        <dbReference type="ARBA" id="ARBA00023163"/>
    </source>
</evidence>
<dbReference type="InterPro" id="IPR036390">
    <property type="entry name" value="WH_DNA-bd_sf"/>
</dbReference>
<sequence length="296" mass="32560">MIDLTHLRSFVAVAEELNFTRAARRLNMTQPPLSRQIALLEHEVGVKLLDRTNRSVRLTAAGKRLLVDAIDILMRTENATLYARQAELGEVGAISLGFVPSAAIELIPQVVEKLQEALPGVQLTLREMLTYEQIEALMAGTLDIGIFRLPKRRLSLPLRKIWSEGLVLAIPRSHPLAEKEDVSLRDLDDEPFIGFAADRGGFLIGIVQGMLNAQGVSPRLRFSVSQSHTIMSLVNQGLGLSIVPACNRKIAQADTVIREIEQPMDATADMYMALGPKEPDPIIAEVAALIEATFQN</sequence>
<dbReference type="Gene3D" id="1.10.10.10">
    <property type="entry name" value="Winged helix-like DNA-binding domain superfamily/Winged helix DNA-binding domain"/>
    <property type="match status" value="1"/>
</dbReference>
<dbReference type="PANTHER" id="PTHR30346:SF0">
    <property type="entry name" value="HCA OPERON TRANSCRIPTIONAL ACTIVATOR HCAR"/>
    <property type="match status" value="1"/>
</dbReference>
<keyword evidence="2" id="KW-0805">Transcription regulation</keyword>
<dbReference type="CDD" id="cd08414">
    <property type="entry name" value="PBP2_LTTR_aromatics_like"/>
    <property type="match status" value="1"/>
</dbReference>
<keyword evidence="7" id="KW-1185">Reference proteome</keyword>
<dbReference type="Gene3D" id="3.40.190.10">
    <property type="entry name" value="Periplasmic binding protein-like II"/>
    <property type="match status" value="2"/>
</dbReference>
<dbReference type="FunFam" id="1.10.10.10:FF:000001">
    <property type="entry name" value="LysR family transcriptional regulator"/>
    <property type="match status" value="1"/>
</dbReference>
<dbReference type="PROSITE" id="PS50931">
    <property type="entry name" value="HTH_LYSR"/>
    <property type="match status" value="1"/>
</dbReference>
<dbReference type="SUPFAM" id="SSF53850">
    <property type="entry name" value="Periplasmic binding protein-like II"/>
    <property type="match status" value="1"/>
</dbReference>
<dbReference type="InterPro" id="IPR036388">
    <property type="entry name" value="WH-like_DNA-bd_sf"/>
</dbReference>
<dbReference type="PRINTS" id="PR00039">
    <property type="entry name" value="HTHLYSR"/>
</dbReference>
<dbReference type="EMBL" id="FNUZ01000001">
    <property type="protein sequence ID" value="SEF56018.1"/>
    <property type="molecule type" value="Genomic_DNA"/>
</dbReference>
<feature type="domain" description="HTH lysR-type" evidence="5">
    <location>
        <begin position="2"/>
        <end position="59"/>
    </location>
</feature>
<proteinExistence type="inferred from homology"/>
<reference evidence="6 7" key="1">
    <citation type="submission" date="2016-10" db="EMBL/GenBank/DDBJ databases">
        <authorList>
            <person name="de Groot N.N."/>
        </authorList>
    </citation>
    <scope>NUCLEOTIDE SEQUENCE [LARGE SCALE GENOMIC DNA]</scope>
    <source>
        <strain evidence="6 7">DSM 26915</strain>
    </source>
</reference>
<protein>
    <submittedName>
        <fullName evidence="6">DNA-binding transcriptional regulator, LysR family</fullName>
    </submittedName>
</protein>
<dbReference type="RefSeq" id="WP_160006729.1">
    <property type="nucleotide sequence ID" value="NZ_FNUZ01000001.1"/>
</dbReference>
<gene>
    <name evidence="6" type="ORF">SAMN04488045_0433</name>
</gene>
<dbReference type="AlphaFoldDB" id="A0A1H5T1H6"/>
<keyword evidence="3 6" id="KW-0238">DNA-binding</keyword>
<dbReference type="GO" id="GO:0003700">
    <property type="term" value="F:DNA-binding transcription factor activity"/>
    <property type="evidence" value="ECO:0007669"/>
    <property type="project" value="InterPro"/>
</dbReference>
<dbReference type="InterPro" id="IPR000847">
    <property type="entry name" value="LysR_HTH_N"/>
</dbReference>
<dbReference type="SUPFAM" id="SSF46785">
    <property type="entry name" value="Winged helix' DNA-binding domain"/>
    <property type="match status" value="1"/>
</dbReference>
<keyword evidence="4" id="KW-0804">Transcription</keyword>
<dbReference type="PANTHER" id="PTHR30346">
    <property type="entry name" value="TRANSCRIPTIONAL DUAL REGULATOR HCAR-RELATED"/>
    <property type="match status" value="1"/>
</dbReference>
<dbReference type="InterPro" id="IPR005119">
    <property type="entry name" value="LysR_subst-bd"/>
</dbReference>